<dbReference type="AlphaFoldDB" id="E6M168"/>
<dbReference type="SUPFAM" id="SSF52540">
    <property type="entry name" value="P-loop containing nucleoside triphosphate hydrolases"/>
    <property type="match status" value="1"/>
</dbReference>
<proteinExistence type="predicted"/>
<feature type="non-terminal residue" evidence="3">
    <location>
        <position position="179"/>
    </location>
</feature>
<dbReference type="Gene3D" id="3.40.50.300">
    <property type="entry name" value="P-loop containing nucleotide triphosphate hydrolases"/>
    <property type="match status" value="1"/>
</dbReference>
<dbReference type="PROSITE" id="PS50901">
    <property type="entry name" value="FTSK"/>
    <property type="match status" value="1"/>
</dbReference>
<gene>
    <name evidence="3" type="ORF">HMPREF0388_1855</name>
</gene>
<dbReference type="Proteomes" id="UP000005573">
    <property type="component" value="Unassembled WGS sequence"/>
</dbReference>
<evidence type="ECO:0000259" key="2">
    <source>
        <dbReference type="PROSITE" id="PS50901"/>
    </source>
</evidence>
<keyword evidence="1" id="KW-0067">ATP-binding</keyword>
<evidence type="ECO:0000256" key="1">
    <source>
        <dbReference type="PROSITE-ProRule" id="PRU00289"/>
    </source>
</evidence>
<dbReference type="EMBL" id="AEPY01000016">
    <property type="protein sequence ID" value="EFU79261.1"/>
    <property type="molecule type" value="Genomic_DNA"/>
</dbReference>
<dbReference type="RefSeq" id="WP_004572040.1">
    <property type="nucleotide sequence ID" value="NZ_GL622345.1"/>
</dbReference>
<name>E6M168_9ACTO</name>
<sequence>MVTGGRSGSGKSSMLYILAANALANPAVRFCTVDKDGALSAHLPDSPLRWSGLTPINDGVETLESIVQVMDSRLALLREYRRDKFDFFAPDFPLYTVVIDELAGLFANLAIFDQAEGLKGKASMETRARVLVGRLMAEGRKAGFRTILATQKPTIQVFSDGIRENAGCAVSFANEPGAV</sequence>
<dbReference type="GO" id="GO:0003677">
    <property type="term" value="F:DNA binding"/>
    <property type="evidence" value="ECO:0007669"/>
    <property type="project" value="InterPro"/>
</dbReference>
<keyword evidence="1" id="KW-0547">Nucleotide-binding</keyword>
<dbReference type="Pfam" id="PF01580">
    <property type="entry name" value="FtsK_SpoIIIE"/>
    <property type="match status" value="1"/>
</dbReference>
<evidence type="ECO:0000313" key="4">
    <source>
        <dbReference type="Proteomes" id="UP000005573"/>
    </source>
</evidence>
<evidence type="ECO:0000313" key="3">
    <source>
        <dbReference type="EMBL" id="EFU79261.1"/>
    </source>
</evidence>
<protein>
    <recommendedName>
        <fullName evidence="2">FtsK domain-containing protein</fullName>
    </recommendedName>
</protein>
<dbReference type="InterPro" id="IPR002543">
    <property type="entry name" value="FtsK_dom"/>
</dbReference>
<comment type="caution">
    <text evidence="3">The sequence shown here is derived from an EMBL/GenBank/DDBJ whole genome shotgun (WGS) entry which is preliminary data.</text>
</comment>
<organism evidence="3 4">
    <name type="scientific">Mobiluncus curtisii ATCC 51333</name>
    <dbReference type="NCBI Taxonomy" id="887326"/>
    <lineage>
        <taxon>Bacteria</taxon>
        <taxon>Bacillati</taxon>
        <taxon>Actinomycetota</taxon>
        <taxon>Actinomycetes</taxon>
        <taxon>Actinomycetales</taxon>
        <taxon>Actinomycetaceae</taxon>
        <taxon>Mobiluncus</taxon>
    </lineage>
</organism>
<dbReference type="HOGENOM" id="CLU_1506523_0_0_11"/>
<feature type="binding site" evidence="1">
    <location>
        <begin position="5"/>
        <end position="12"/>
    </location>
    <ligand>
        <name>ATP</name>
        <dbReference type="ChEBI" id="CHEBI:30616"/>
    </ligand>
</feature>
<reference evidence="3 4" key="1">
    <citation type="submission" date="2010-12" db="EMBL/GenBank/DDBJ databases">
        <authorList>
            <person name="Muzny D."/>
            <person name="Qin X."/>
            <person name="Deng J."/>
            <person name="Jiang H."/>
            <person name="Liu Y."/>
            <person name="Qu J."/>
            <person name="Song X.-Z."/>
            <person name="Zhang L."/>
            <person name="Thornton R."/>
            <person name="Coyle M."/>
            <person name="Francisco L."/>
            <person name="Jackson L."/>
            <person name="Javaid M."/>
            <person name="Korchina V."/>
            <person name="Kovar C."/>
            <person name="Mata R."/>
            <person name="Mathew T."/>
            <person name="Ngo R."/>
            <person name="Nguyen L."/>
            <person name="Nguyen N."/>
            <person name="Okwuonu G."/>
            <person name="Ongeri F."/>
            <person name="Pham C."/>
            <person name="Simmons D."/>
            <person name="Wilczek-Boney K."/>
            <person name="Hale W."/>
            <person name="Jakkamsetti A."/>
            <person name="Pham P."/>
            <person name="Ruth R."/>
            <person name="San Lucas F."/>
            <person name="Warren J."/>
            <person name="Zhang J."/>
            <person name="Zhao Z."/>
            <person name="Zhou C."/>
            <person name="Zhu D."/>
            <person name="Lee S."/>
            <person name="Bess C."/>
            <person name="Blankenburg K."/>
            <person name="Forbes L."/>
            <person name="Fu Q."/>
            <person name="Gubbala S."/>
            <person name="Hirani K."/>
            <person name="Jayaseelan J.C."/>
            <person name="Lara F."/>
            <person name="Munidasa M."/>
            <person name="Palculict T."/>
            <person name="Patil S."/>
            <person name="Pu L.-L."/>
            <person name="Saada N."/>
            <person name="Tang L."/>
            <person name="Weissenberger G."/>
            <person name="Zhu Y."/>
            <person name="Hemphill L."/>
            <person name="Shang Y."/>
            <person name="Youmans B."/>
            <person name="Ayvaz T."/>
            <person name="Ross M."/>
            <person name="Santibanez J."/>
            <person name="Aqrawi P."/>
            <person name="Gross S."/>
            <person name="Joshi V."/>
            <person name="Fowler G."/>
            <person name="Nazareth L."/>
            <person name="Reid J."/>
            <person name="Worley K."/>
            <person name="Petrosino J."/>
            <person name="Highlander S."/>
            <person name="Gibbs R."/>
        </authorList>
    </citation>
    <scope>NUCLEOTIDE SEQUENCE [LARGE SCALE GENOMIC DNA]</scope>
    <source>
        <strain evidence="3 4">ATCC 51333</strain>
    </source>
</reference>
<dbReference type="InterPro" id="IPR027417">
    <property type="entry name" value="P-loop_NTPase"/>
</dbReference>
<accession>E6M168</accession>
<dbReference type="GO" id="GO:0005524">
    <property type="term" value="F:ATP binding"/>
    <property type="evidence" value="ECO:0007669"/>
    <property type="project" value="UniProtKB-UniRule"/>
</dbReference>
<feature type="domain" description="FtsK" evidence="2">
    <location>
        <begin position="1"/>
        <end position="179"/>
    </location>
</feature>